<feature type="region of interest" description="Disordered" evidence="1">
    <location>
        <begin position="114"/>
        <end position="133"/>
    </location>
</feature>
<evidence type="ECO:0000313" key="2">
    <source>
        <dbReference type="EMBL" id="KAK4040577.1"/>
    </source>
</evidence>
<protein>
    <submittedName>
        <fullName evidence="2">Uncharacterized protein</fullName>
    </submittedName>
</protein>
<accession>A0AAN6PH02</accession>
<dbReference type="EMBL" id="MU854374">
    <property type="protein sequence ID" value="KAK4040577.1"/>
    <property type="molecule type" value="Genomic_DNA"/>
</dbReference>
<feature type="compositionally biased region" description="Polar residues" evidence="1">
    <location>
        <begin position="124"/>
        <end position="133"/>
    </location>
</feature>
<evidence type="ECO:0000256" key="1">
    <source>
        <dbReference type="SAM" id="MobiDB-lite"/>
    </source>
</evidence>
<sequence>MAEDLRRTMAKSQLQSQVRCPVIVGGDSMFRTPEDLRHLCQLPSVPMLTQTTETTLSPFDGDKEQDQDKETLHIADVSLGQYLDLQDCTEGNLVVVWFQGNRRFARMARSLKRRDAGGEMPTGPTDTAPFSTG</sequence>
<dbReference type="Proteomes" id="UP001303115">
    <property type="component" value="Unassembled WGS sequence"/>
</dbReference>
<dbReference type="AlphaFoldDB" id="A0AAN6PH02"/>
<keyword evidence="3" id="KW-1185">Reference proteome</keyword>
<reference evidence="3" key="1">
    <citation type="journal article" date="2023" name="Mol. Phylogenet. Evol.">
        <title>Genome-scale phylogeny and comparative genomics of the fungal order Sordariales.</title>
        <authorList>
            <person name="Hensen N."/>
            <person name="Bonometti L."/>
            <person name="Westerberg I."/>
            <person name="Brannstrom I.O."/>
            <person name="Guillou S."/>
            <person name="Cros-Aarteil S."/>
            <person name="Calhoun S."/>
            <person name="Haridas S."/>
            <person name="Kuo A."/>
            <person name="Mondo S."/>
            <person name="Pangilinan J."/>
            <person name="Riley R."/>
            <person name="LaButti K."/>
            <person name="Andreopoulos B."/>
            <person name="Lipzen A."/>
            <person name="Chen C."/>
            <person name="Yan M."/>
            <person name="Daum C."/>
            <person name="Ng V."/>
            <person name="Clum A."/>
            <person name="Steindorff A."/>
            <person name="Ohm R.A."/>
            <person name="Martin F."/>
            <person name="Silar P."/>
            <person name="Natvig D.O."/>
            <person name="Lalanne C."/>
            <person name="Gautier V."/>
            <person name="Ament-Velasquez S.L."/>
            <person name="Kruys A."/>
            <person name="Hutchinson M.I."/>
            <person name="Powell A.J."/>
            <person name="Barry K."/>
            <person name="Miller A.N."/>
            <person name="Grigoriev I.V."/>
            <person name="Debuchy R."/>
            <person name="Gladieux P."/>
            <person name="Hiltunen Thoren M."/>
            <person name="Johannesson H."/>
        </authorList>
    </citation>
    <scope>NUCLEOTIDE SEQUENCE [LARGE SCALE GENOMIC DNA]</scope>
    <source>
        <strain evidence="3">CBS 284.82</strain>
    </source>
</reference>
<evidence type="ECO:0000313" key="3">
    <source>
        <dbReference type="Proteomes" id="UP001303115"/>
    </source>
</evidence>
<gene>
    <name evidence="2" type="ORF">C8A01DRAFT_35442</name>
</gene>
<proteinExistence type="predicted"/>
<name>A0AAN6PH02_9PEZI</name>
<organism evidence="2 3">
    <name type="scientific">Parachaetomium inaequale</name>
    <dbReference type="NCBI Taxonomy" id="2588326"/>
    <lineage>
        <taxon>Eukaryota</taxon>
        <taxon>Fungi</taxon>
        <taxon>Dikarya</taxon>
        <taxon>Ascomycota</taxon>
        <taxon>Pezizomycotina</taxon>
        <taxon>Sordariomycetes</taxon>
        <taxon>Sordariomycetidae</taxon>
        <taxon>Sordariales</taxon>
        <taxon>Chaetomiaceae</taxon>
        <taxon>Parachaetomium</taxon>
    </lineage>
</organism>
<comment type="caution">
    <text evidence="2">The sequence shown here is derived from an EMBL/GenBank/DDBJ whole genome shotgun (WGS) entry which is preliminary data.</text>
</comment>